<dbReference type="EMBL" id="JBJKBG010000010">
    <property type="protein sequence ID" value="KAL3718671.1"/>
    <property type="molecule type" value="Genomic_DNA"/>
</dbReference>
<feature type="region of interest" description="Disordered" evidence="1">
    <location>
        <begin position="1"/>
        <end position="21"/>
    </location>
</feature>
<evidence type="ECO:0000256" key="1">
    <source>
        <dbReference type="SAM" id="MobiDB-lite"/>
    </source>
</evidence>
<keyword evidence="3" id="KW-1185">Reference proteome</keyword>
<evidence type="ECO:0000313" key="3">
    <source>
        <dbReference type="Proteomes" id="UP001634007"/>
    </source>
</evidence>
<evidence type="ECO:0000313" key="2">
    <source>
        <dbReference type="EMBL" id="KAL3718671.1"/>
    </source>
</evidence>
<organism evidence="2 3">
    <name type="scientific">Eucalyptus globulus</name>
    <name type="common">Tasmanian blue gum</name>
    <dbReference type="NCBI Taxonomy" id="34317"/>
    <lineage>
        <taxon>Eukaryota</taxon>
        <taxon>Viridiplantae</taxon>
        <taxon>Streptophyta</taxon>
        <taxon>Embryophyta</taxon>
        <taxon>Tracheophyta</taxon>
        <taxon>Spermatophyta</taxon>
        <taxon>Magnoliopsida</taxon>
        <taxon>eudicotyledons</taxon>
        <taxon>Gunneridae</taxon>
        <taxon>Pentapetalae</taxon>
        <taxon>rosids</taxon>
        <taxon>malvids</taxon>
        <taxon>Myrtales</taxon>
        <taxon>Myrtaceae</taxon>
        <taxon>Myrtoideae</taxon>
        <taxon>Eucalypteae</taxon>
        <taxon>Eucalyptus</taxon>
    </lineage>
</organism>
<protein>
    <submittedName>
        <fullName evidence="2">Uncharacterized protein</fullName>
    </submittedName>
</protein>
<feature type="compositionally biased region" description="Basic and acidic residues" evidence="1">
    <location>
        <begin position="104"/>
        <end position="121"/>
    </location>
</feature>
<dbReference type="AlphaFoldDB" id="A0ABD3IXN7"/>
<reference evidence="2 3" key="1">
    <citation type="submission" date="2024-11" db="EMBL/GenBank/DDBJ databases">
        <title>Chromosome-level genome assembly of Eucalyptus globulus Labill. provides insights into its genome evolution.</title>
        <authorList>
            <person name="Li X."/>
        </authorList>
    </citation>
    <scope>NUCLEOTIDE SEQUENCE [LARGE SCALE GENOMIC DNA]</scope>
    <source>
        <strain evidence="2">CL2024</strain>
        <tissue evidence="2">Fresh tender leaves</tissue>
    </source>
</reference>
<accession>A0ABD3IXN7</accession>
<gene>
    <name evidence="2" type="ORF">ACJRO7_003744</name>
</gene>
<sequence>MAAQGVRAEDDREGAAGGEVGIVGGDTGARGGVGILDTLWVELGAGGAEQRGAAARVADGDGAVLQRKLLERGWVGACLEVARWRSGEMRAGELKEKIDAVMGETERGREMRRPAREDREMIPSAMRGDDAGAASRRSSARALDDFIDAAMSTRAES</sequence>
<dbReference type="Proteomes" id="UP001634007">
    <property type="component" value="Unassembled WGS sequence"/>
</dbReference>
<comment type="caution">
    <text evidence="2">The sequence shown here is derived from an EMBL/GenBank/DDBJ whole genome shotgun (WGS) entry which is preliminary data.</text>
</comment>
<feature type="region of interest" description="Disordered" evidence="1">
    <location>
        <begin position="104"/>
        <end position="137"/>
    </location>
</feature>
<name>A0ABD3IXN7_EUCGL</name>
<proteinExistence type="predicted"/>